<evidence type="ECO:0000313" key="8">
    <source>
        <dbReference type="EMBL" id="WEK48480.1"/>
    </source>
</evidence>
<dbReference type="InterPro" id="IPR058625">
    <property type="entry name" value="MdtA-like_BSH"/>
</dbReference>
<feature type="domain" description="Multidrug resistance protein MdtA-like beta-barrel" evidence="6">
    <location>
        <begin position="220"/>
        <end position="301"/>
    </location>
</feature>
<dbReference type="FunFam" id="2.40.420.20:FF:000001">
    <property type="entry name" value="Efflux RND transporter periplasmic adaptor subunit"/>
    <property type="match status" value="1"/>
</dbReference>
<evidence type="ECO:0000259" key="5">
    <source>
        <dbReference type="Pfam" id="PF25917"/>
    </source>
</evidence>
<evidence type="ECO:0000313" key="9">
    <source>
        <dbReference type="Proteomes" id="UP001218362"/>
    </source>
</evidence>
<dbReference type="Gene3D" id="2.40.50.100">
    <property type="match status" value="1"/>
</dbReference>
<comment type="similarity">
    <text evidence="2">Belongs to the membrane fusion protein (MFP) (TC 8.A.1) family.</text>
</comment>
<evidence type="ECO:0000259" key="7">
    <source>
        <dbReference type="Pfam" id="PF25967"/>
    </source>
</evidence>
<evidence type="ECO:0000256" key="3">
    <source>
        <dbReference type="SAM" id="MobiDB-lite"/>
    </source>
</evidence>
<feature type="domain" description="Multidrug resistance protein MdtA-like barrel-sandwich hybrid" evidence="5">
    <location>
        <begin position="70"/>
        <end position="205"/>
    </location>
</feature>
<sequence>MRLVDFPKLHRKRTLGIVAVIAALGLAWYVFGRAPAAAPAAPPPVVTVATPLQREITEWDEFIGRFEASRSVEIRPRVSGAVTAVYFKDGQIVRKGQPLFTIDPRPYAAALREARADAASASSDLALARSDLDRASRLVDFDAVSKSEIDRLKARERAASAALAAAQARIATRALDVEFATVRAPMTGRISDRRVDPGNLVSAGDGGTGTLLTTLMAVDPIYFSFEGSEALFLKAKRNGSADGLTVAVRLQDENDYVHQGKLDFTDNGLDPRSGTIRARAIFANSDLFLTPGMFGNMRLATGGKVNALLVPDTAVQTDQARKTLLVVGRDGKVVVKPVELGPVIDGLRVVRSGILPTDRVVIVGTQSAAPGSKVDPHQGSIVPEKQSAAPTLAAPLPGKATFAN</sequence>
<dbReference type="SUPFAM" id="SSF111369">
    <property type="entry name" value="HlyD-like secretion proteins"/>
    <property type="match status" value="1"/>
</dbReference>
<gene>
    <name evidence="8" type="ORF">P0Y56_16420</name>
</gene>
<dbReference type="Gene3D" id="2.40.30.170">
    <property type="match status" value="1"/>
</dbReference>
<feature type="domain" description="Multidrug resistance protein MdtA-like alpha-helical hairpin" evidence="4">
    <location>
        <begin position="111"/>
        <end position="176"/>
    </location>
</feature>
<dbReference type="KEGG" id="acob:P0Y56_16420"/>
<dbReference type="InterPro" id="IPR058624">
    <property type="entry name" value="MdtA-like_HH"/>
</dbReference>
<dbReference type="AlphaFoldDB" id="A0AAJ5X617"/>
<dbReference type="PANTHER" id="PTHR30158">
    <property type="entry name" value="ACRA/E-RELATED COMPONENT OF DRUG EFFLUX TRANSPORTER"/>
    <property type="match status" value="1"/>
</dbReference>
<feature type="region of interest" description="Disordered" evidence="3">
    <location>
        <begin position="369"/>
        <end position="404"/>
    </location>
</feature>
<evidence type="ECO:0000256" key="1">
    <source>
        <dbReference type="ARBA" id="ARBA00004196"/>
    </source>
</evidence>
<evidence type="ECO:0000256" key="2">
    <source>
        <dbReference type="ARBA" id="ARBA00009477"/>
    </source>
</evidence>
<dbReference type="InterPro" id="IPR058627">
    <property type="entry name" value="MdtA-like_C"/>
</dbReference>
<organism evidence="8 9">
    <name type="scientific">Candidatus Andeanibacterium colombiense</name>
    <dbReference type="NCBI Taxonomy" id="3121345"/>
    <lineage>
        <taxon>Bacteria</taxon>
        <taxon>Pseudomonadati</taxon>
        <taxon>Pseudomonadota</taxon>
        <taxon>Alphaproteobacteria</taxon>
        <taxon>Sphingomonadales</taxon>
        <taxon>Sphingomonadaceae</taxon>
        <taxon>Candidatus Andeanibacterium</taxon>
    </lineage>
</organism>
<dbReference type="Gene3D" id="1.10.287.470">
    <property type="entry name" value="Helix hairpin bin"/>
    <property type="match status" value="1"/>
</dbReference>
<proteinExistence type="inferred from homology"/>
<dbReference type="Pfam" id="PF25917">
    <property type="entry name" value="BSH_RND"/>
    <property type="match status" value="1"/>
</dbReference>
<dbReference type="InterPro" id="IPR006143">
    <property type="entry name" value="RND_pump_MFP"/>
</dbReference>
<dbReference type="Gene3D" id="2.40.420.20">
    <property type="match status" value="1"/>
</dbReference>
<dbReference type="Pfam" id="PF25876">
    <property type="entry name" value="HH_MFP_RND"/>
    <property type="match status" value="1"/>
</dbReference>
<dbReference type="PANTHER" id="PTHR30158:SF10">
    <property type="entry name" value="CATION EFFLUX PUMP"/>
    <property type="match status" value="1"/>
</dbReference>
<dbReference type="GO" id="GO:0022857">
    <property type="term" value="F:transmembrane transporter activity"/>
    <property type="evidence" value="ECO:0007669"/>
    <property type="project" value="InterPro"/>
</dbReference>
<evidence type="ECO:0000259" key="6">
    <source>
        <dbReference type="Pfam" id="PF25944"/>
    </source>
</evidence>
<dbReference type="GO" id="GO:0030313">
    <property type="term" value="C:cell envelope"/>
    <property type="evidence" value="ECO:0007669"/>
    <property type="project" value="UniProtKB-SubCell"/>
</dbReference>
<comment type="subcellular location">
    <subcellularLocation>
        <location evidence="1">Cell envelope</location>
    </subcellularLocation>
</comment>
<dbReference type="Pfam" id="PF25944">
    <property type="entry name" value="Beta-barrel_RND"/>
    <property type="match status" value="1"/>
</dbReference>
<dbReference type="GO" id="GO:0005886">
    <property type="term" value="C:plasma membrane"/>
    <property type="evidence" value="ECO:0007669"/>
    <property type="project" value="TreeGrafter"/>
</dbReference>
<dbReference type="GO" id="GO:0046677">
    <property type="term" value="P:response to antibiotic"/>
    <property type="evidence" value="ECO:0007669"/>
    <property type="project" value="TreeGrafter"/>
</dbReference>
<feature type="domain" description="Multidrug resistance protein MdtA-like C-terminal permuted SH3" evidence="7">
    <location>
        <begin position="306"/>
        <end position="366"/>
    </location>
</feature>
<protein>
    <submittedName>
        <fullName evidence="8">Efflux RND transporter periplasmic adaptor subunit</fullName>
    </submittedName>
</protein>
<reference evidence="8" key="1">
    <citation type="submission" date="2023-03" db="EMBL/GenBank/DDBJ databases">
        <title>Andean soil-derived lignocellulolytic bacterial consortium as a source of novel taxa and putative plastic-active enzymes.</title>
        <authorList>
            <person name="Diaz-Garcia L."/>
            <person name="Chuvochina M."/>
            <person name="Feuerriegel G."/>
            <person name="Bunk B."/>
            <person name="Sproer C."/>
            <person name="Streit W.R."/>
            <person name="Rodriguez L.M."/>
            <person name="Overmann J."/>
            <person name="Jimenez D.J."/>
        </authorList>
    </citation>
    <scope>NUCLEOTIDE SEQUENCE</scope>
    <source>
        <strain evidence="8">MAG 26</strain>
    </source>
</reference>
<dbReference type="Proteomes" id="UP001218362">
    <property type="component" value="Chromosome"/>
</dbReference>
<name>A0AAJ5X617_9SPHN</name>
<dbReference type="Pfam" id="PF25967">
    <property type="entry name" value="RND-MFP_C"/>
    <property type="match status" value="1"/>
</dbReference>
<dbReference type="NCBIfam" id="TIGR01730">
    <property type="entry name" value="RND_mfp"/>
    <property type="match status" value="1"/>
</dbReference>
<evidence type="ECO:0000259" key="4">
    <source>
        <dbReference type="Pfam" id="PF25876"/>
    </source>
</evidence>
<accession>A0AAJ5X617</accession>
<dbReference type="EMBL" id="CP119316">
    <property type="protein sequence ID" value="WEK48480.1"/>
    <property type="molecule type" value="Genomic_DNA"/>
</dbReference>
<dbReference type="InterPro" id="IPR058626">
    <property type="entry name" value="MdtA-like_b-barrel"/>
</dbReference>